<dbReference type="GO" id="GO:0005524">
    <property type="term" value="F:ATP binding"/>
    <property type="evidence" value="ECO:0007669"/>
    <property type="project" value="UniProtKB-KW"/>
</dbReference>
<evidence type="ECO:0000259" key="5">
    <source>
        <dbReference type="Pfam" id="PF00501"/>
    </source>
</evidence>
<evidence type="ECO:0000313" key="7">
    <source>
        <dbReference type="EMBL" id="MBC5738515.1"/>
    </source>
</evidence>
<accession>A0A8J6MDM3</accession>
<dbReference type="Proteomes" id="UP000607645">
    <property type="component" value="Unassembled WGS sequence"/>
</dbReference>
<sequence>MQFYQQFCEETFGPDGSLTGFRVKCAENYNFGYDVVDAIAARDPEKRAVVWCSPDGPERTFTFEDIRRLSNQAANVFRAQGIGRGDKVMVVLKRHYEYWFVSIALHKLGAVLVPVTHMLTADDLAYRVDLAHIKAAVCTPEGPVCDNLLEVRARCPGLEHLWVAQADREGFHNLTSEMSAAPDALERQETLAAEPMILYFTSGTTGYPKAVMHDHTYSLAHILTAKYWQQVQDGGLHFTVAETGWGKASWGKLYGQWLCGSAVMVFDFDNFDPRQLMAVINRYAVTTFCAPPTVYRYFVKKGIAEMPSLRHATTAGEALSPEIFRQFQAKTGIPLMEGFGQTESTLILANLAGSTPKPGAMGRPTPLYHVELLKDDGSYAGPGEVGEIVVVPPEDGGQHGIFMGYCDNDALYRYVWRGGVYHTGDTAWKDEDGDYWYNGRIDDIIKTGGFRVGPYEIEDVLMEHPAVLECSVVGVPDELRGQAIKAFVVLAPTYEPAAELKRELRDNTNEQLAQYKWIRTLEFVEELPKTISGKIRKVELRSET</sequence>
<dbReference type="InterPro" id="IPR020845">
    <property type="entry name" value="AMP-binding_CS"/>
</dbReference>
<keyword evidence="3" id="KW-0547">Nucleotide-binding</keyword>
<reference evidence="7" key="1">
    <citation type="submission" date="2020-08" db="EMBL/GenBank/DDBJ databases">
        <title>Genome public.</title>
        <authorList>
            <person name="Liu C."/>
            <person name="Sun Q."/>
        </authorList>
    </citation>
    <scope>NUCLEOTIDE SEQUENCE</scope>
    <source>
        <strain evidence="7">NSJ-52</strain>
    </source>
</reference>
<dbReference type="InterPro" id="IPR000873">
    <property type="entry name" value="AMP-dep_synth/lig_dom"/>
</dbReference>
<dbReference type="GO" id="GO:0006633">
    <property type="term" value="P:fatty acid biosynthetic process"/>
    <property type="evidence" value="ECO:0007669"/>
    <property type="project" value="TreeGrafter"/>
</dbReference>
<evidence type="ECO:0000256" key="4">
    <source>
        <dbReference type="ARBA" id="ARBA00022840"/>
    </source>
</evidence>
<feature type="domain" description="AMP-binding enzyme C-terminal" evidence="6">
    <location>
        <begin position="456"/>
        <end position="534"/>
    </location>
</feature>
<evidence type="ECO:0000259" key="6">
    <source>
        <dbReference type="Pfam" id="PF13193"/>
    </source>
</evidence>
<dbReference type="AlphaFoldDB" id="A0A8J6MDM3"/>
<comment type="caution">
    <text evidence="7">The sequence shown here is derived from an EMBL/GenBank/DDBJ whole genome shotgun (WGS) entry which is preliminary data.</text>
</comment>
<evidence type="ECO:0000256" key="1">
    <source>
        <dbReference type="ARBA" id="ARBA00006432"/>
    </source>
</evidence>
<organism evidence="7 8">
    <name type="scientific">Lawsonibacter faecis</name>
    <dbReference type="NCBI Taxonomy" id="2763052"/>
    <lineage>
        <taxon>Bacteria</taxon>
        <taxon>Bacillati</taxon>
        <taxon>Bacillota</taxon>
        <taxon>Clostridia</taxon>
        <taxon>Eubacteriales</taxon>
        <taxon>Oscillospiraceae</taxon>
        <taxon>Lawsonibacter</taxon>
    </lineage>
</organism>
<dbReference type="PROSITE" id="PS00455">
    <property type="entry name" value="AMP_BINDING"/>
    <property type="match status" value="1"/>
</dbReference>
<dbReference type="PANTHER" id="PTHR43605:SF10">
    <property type="entry name" value="ACYL-COA SYNTHETASE MEDIUM CHAIN FAMILY MEMBER 3"/>
    <property type="match status" value="1"/>
</dbReference>
<evidence type="ECO:0000256" key="2">
    <source>
        <dbReference type="ARBA" id="ARBA00022598"/>
    </source>
</evidence>
<proteinExistence type="inferred from homology"/>
<comment type="similarity">
    <text evidence="1">Belongs to the ATP-dependent AMP-binding enzyme family.</text>
</comment>
<name>A0A8J6MDM3_9FIRM</name>
<dbReference type="InterPro" id="IPR045851">
    <property type="entry name" value="AMP-bd_C_sf"/>
</dbReference>
<keyword evidence="2" id="KW-0436">Ligase</keyword>
<dbReference type="GO" id="GO:0006637">
    <property type="term" value="P:acyl-CoA metabolic process"/>
    <property type="evidence" value="ECO:0007669"/>
    <property type="project" value="TreeGrafter"/>
</dbReference>
<dbReference type="SUPFAM" id="SSF56801">
    <property type="entry name" value="Acetyl-CoA synthetase-like"/>
    <property type="match status" value="1"/>
</dbReference>
<dbReference type="EMBL" id="JACOPQ010000016">
    <property type="protein sequence ID" value="MBC5738515.1"/>
    <property type="molecule type" value="Genomic_DNA"/>
</dbReference>
<feature type="domain" description="AMP-dependent synthetase/ligase" evidence="5">
    <location>
        <begin position="38"/>
        <end position="405"/>
    </location>
</feature>
<dbReference type="GO" id="GO:0015645">
    <property type="term" value="F:fatty acid ligase activity"/>
    <property type="evidence" value="ECO:0007669"/>
    <property type="project" value="TreeGrafter"/>
</dbReference>
<keyword evidence="8" id="KW-1185">Reference proteome</keyword>
<evidence type="ECO:0000313" key="8">
    <source>
        <dbReference type="Proteomes" id="UP000607645"/>
    </source>
</evidence>
<keyword evidence="4" id="KW-0067">ATP-binding</keyword>
<evidence type="ECO:0000256" key="3">
    <source>
        <dbReference type="ARBA" id="ARBA00022741"/>
    </source>
</evidence>
<protein>
    <submittedName>
        <fullName evidence="7">AMP-binding protein</fullName>
    </submittedName>
</protein>
<dbReference type="GO" id="GO:0016405">
    <property type="term" value="F:CoA-ligase activity"/>
    <property type="evidence" value="ECO:0007669"/>
    <property type="project" value="UniProtKB-ARBA"/>
</dbReference>
<dbReference type="Pfam" id="PF00501">
    <property type="entry name" value="AMP-binding"/>
    <property type="match status" value="1"/>
</dbReference>
<dbReference type="PANTHER" id="PTHR43605">
    <property type="entry name" value="ACYL-COENZYME A SYNTHETASE"/>
    <property type="match status" value="1"/>
</dbReference>
<dbReference type="InterPro" id="IPR042099">
    <property type="entry name" value="ANL_N_sf"/>
</dbReference>
<dbReference type="InterPro" id="IPR025110">
    <property type="entry name" value="AMP-bd_C"/>
</dbReference>
<dbReference type="Pfam" id="PF13193">
    <property type="entry name" value="AMP-binding_C"/>
    <property type="match status" value="1"/>
</dbReference>
<dbReference type="Gene3D" id="3.30.300.30">
    <property type="match status" value="1"/>
</dbReference>
<gene>
    <name evidence="7" type="ORF">H8S62_15995</name>
</gene>
<dbReference type="RefSeq" id="WP_186920257.1">
    <property type="nucleotide sequence ID" value="NZ_JACOPQ010000016.1"/>
</dbReference>
<dbReference type="Gene3D" id="3.40.50.12780">
    <property type="entry name" value="N-terminal domain of ligase-like"/>
    <property type="match status" value="1"/>
</dbReference>
<dbReference type="InterPro" id="IPR051087">
    <property type="entry name" value="Mitochondrial_ACSM"/>
</dbReference>
<dbReference type="GO" id="GO:0004321">
    <property type="term" value="F:fatty-acyl-CoA synthase activity"/>
    <property type="evidence" value="ECO:0007669"/>
    <property type="project" value="TreeGrafter"/>
</dbReference>